<feature type="transmembrane region" description="Helical" evidence="1">
    <location>
        <begin position="224"/>
        <end position="245"/>
    </location>
</feature>
<feature type="transmembrane region" description="Helical" evidence="1">
    <location>
        <begin position="194"/>
        <end position="218"/>
    </location>
</feature>
<protein>
    <submittedName>
        <fullName evidence="2">Uncharacterized protein</fullName>
    </submittedName>
</protein>
<keyword evidence="1" id="KW-0472">Membrane</keyword>
<gene>
    <name evidence="2" type="ORF">MEQU1_000972</name>
</gene>
<organism evidence="2 3">
    <name type="scientific">Malassezia equina</name>
    <dbReference type="NCBI Taxonomy" id="1381935"/>
    <lineage>
        <taxon>Eukaryota</taxon>
        <taxon>Fungi</taxon>
        <taxon>Dikarya</taxon>
        <taxon>Basidiomycota</taxon>
        <taxon>Ustilaginomycotina</taxon>
        <taxon>Malasseziomycetes</taxon>
        <taxon>Malasseziales</taxon>
        <taxon>Malasseziaceae</taxon>
        <taxon>Malassezia</taxon>
    </lineage>
</organism>
<sequence>MAEWDADIGLGWPPAYRAYIRLYAYLFSFMTAALLVRTLLSCTRALHAYALLLSVVCTAAMLVRSRAQPLPMLARALDLTMAELSVGLCMLLLYRVLLLLEHDTRRSWPLTAAWRRYLVYSHVAWVLTTWTAYTRILHTITFLLVCVQWGIYAVVLAAAQRHWQPRRSGQEMASAVRERGAPPKMVATPRALTSLLYTLSFLSLLCVQVLFLVIYQYAEELRDFHAWIVVTTRTFSLVFLGLTLLPGFLPRFEVAHYSARAADAYESAM</sequence>
<evidence type="ECO:0000313" key="2">
    <source>
        <dbReference type="EMBL" id="WFD22304.1"/>
    </source>
</evidence>
<evidence type="ECO:0000313" key="3">
    <source>
        <dbReference type="Proteomes" id="UP001214415"/>
    </source>
</evidence>
<keyword evidence="1" id="KW-1133">Transmembrane helix</keyword>
<feature type="transmembrane region" description="Helical" evidence="1">
    <location>
        <begin position="20"/>
        <end position="40"/>
    </location>
</feature>
<reference evidence="2" key="1">
    <citation type="submission" date="2023-03" db="EMBL/GenBank/DDBJ databases">
        <title>Mating type loci evolution in Malassezia.</title>
        <authorList>
            <person name="Coelho M.A."/>
        </authorList>
    </citation>
    <scope>NUCLEOTIDE SEQUENCE</scope>
    <source>
        <strain evidence="2">CBS 12830</strain>
    </source>
</reference>
<keyword evidence="1" id="KW-0812">Transmembrane</keyword>
<dbReference type="Proteomes" id="UP001214415">
    <property type="component" value="Chromosome 2"/>
</dbReference>
<feature type="transmembrane region" description="Helical" evidence="1">
    <location>
        <begin position="117"/>
        <end position="133"/>
    </location>
</feature>
<feature type="transmembrane region" description="Helical" evidence="1">
    <location>
        <begin position="139"/>
        <end position="159"/>
    </location>
</feature>
<dbReference type="AlphaFoldDB" id="A0AAF0EC83"/>
<dbReference type="EMBL" id="CP119901">
    <property type="protein sequence ID" value="WFD22304.1"/>
    <property type="molecule type" value="Genomic_DNA"/>
</dbReference>
<proteinExistence type="predicted"/>
<name>A0AAF0EC83_9BASI</name>
<keyword evidence="3" id="KW-1185">Reference proteome</keyword>
<feature type="transmembrane region" description="Helical" evidence="1">
    <location>
        <begin position="47"/>
        <end position="67"/>
    </location>
</feature>
<feature type="transmembrane region" description="Helical" evidence="1">
    <location>
        <begin position="79"/>
        <end position="97"/>
    </location>
</feature>
<accession>A0AAF0EC83</accession>
<evidence type="ECO:0000256" key="1">
    <source>
        <dbReference type="SAM" id="Phobius"/>
    </source>
</evidence>